<name>A0ABC8KVZ5_ERUVS</name>
<keyword evidence="3" id="KW-1185">Reference proteome</keyword>
<evidence type="ECO:0000313" key="3">
    <source>
        <dbReference type="Proteomes" id="UP001642260"/>
    </source>
</evidence>
<dbReference type="EMBL" id="CAKOAT010305154">
    <property type="protein sequence ID" value="CAH8361368.1"/>
    <property type="molecule type" value="Genomic_DNA"/>
</dbReference>
<feature type="coiled-coil region" evidence="1">
    <location>
        <begin position="1"/>
        <end position="28"/>
    </location>
</feature>
<protein>
    <submittedName>
        <fullName evidence="2">Uncharacterized protein</fullName>
    </submittedName>
</protein>
<evidence type="ECO:0000313" key="2">
    <source>
        <dbReference type="EMBL" id="CAH8361368.1"/>
    </source>
</evidence>
<dbReference type="AlphaFoldDB" id="A0ABC8KVZ5"/>
<keyword evidence="1" id="KW-0175">Coiled coil</keyword>
<evidence type="ECO:0000256" key="1">
    <source>
        <dbReference type="SAM" id="Coils"/>
    </source>
</evidence>
<dbReference type="InterPro" id="IPR013320">
    <property type="entry name" value="ConA-like_dom_sf"/>
</dbReference>
<proteinExistence type="predicted"/>
<accession>A0ABC8KVZ5</accession>
<gene>
    <name evidence="2" type="ORF">ERUC_LOCUS27124</name>
</gene>
<organism evidence="2 3">
    <name type="scientific">Eruca vesicaria subsp. sativa</name>
    <name type="common">Garden rocket</name>
    <name type="synonym">Eruca sativa</name>
    <dbReference type="NCBI Taxonomy" id="29727"/>
    <lineage>
        <taxon>Eukaryota</taxon>
        <taxon>Viridiplantae</taxon>
        <taxon>Streptophyta</taxon>
        <taxon>Embryophyta</taxon>
        <taxon>Tracheophyta</taxon>
        <taxon>Spermatophyta</taxon>
        <taxon>Magnoliopsida</taxon>
        <taxon>eudicotyledons</taxon>
        <taxon>Gunneridae</taxon>
        <taxon>Pentapetalae</taxon>
        <taxon>rosids</taxon>
        <taxon>malvids</taxon>
        <taxon>Brassicales</taxon>
        <taxon>Brassicaceae</taxon>
        <taxon>Brassiceae</taxon>
        <taxon>Eruca</taxon>
    </lineage>
</organism>
<sequence>MAAELKQVKEAETKAKNMEREICKLQKTLADGNCQPEVSSSAATKFVHYNFSKADLYRDGMETLDDGLLHLTNNTNKSTGHALQLTSQEFVFCNVSVARRRPGTSFCGVSFDEPQV</sequence>
<dbReference type="SUPFAM" id="SSF49899">
    <property type="entry name" value="Concanavalin A-like lectins/glucanases"/>
    <property type="match status" value="1"/>
</dbReference>
<comment type="caution">
    <text evidence="2">The sequence shown here is derived from an EMBL/GenBank/DDBJ whole genome shotgun (WGS) entry which is preliminary data.</text>
</comment>
<reference evidence="2 3" key="1">
    <citation type="submission" date="2022-03" db="EMBL/GenBank/DDBJ databases">
        <authorList>
            <person name="Macdonald S."/>
            <person name="Ahmed S."/>
            <person name="Newling K."/>
        </authorList>
    </citation>
    <scope>NUCLEOTIDE SEQUENCE [LARGE SCALE GENOMIC DNA]</scope>
</reference>
<dbReference type="Proteomes" id="UP001642260">
    <property type="component" value="Unassembled WGS sequence"/>
</dbReference>